<keyword evidence="2" id="KW-1133">Transmembrane helix</keyword>
<dbReference type="HOGENOM" id="CLU_727593_0_0_1"/>
<keyword evidence="2" id="KW-0472">Membrane</keyword>
<feature type="compositionally biased region" description="Polar residues" evidence="1">
    <location>
        <begin position="297"/>
        <end position="325"/>
    </location>
</feature>
<organism evidence="3 4">
    <name type="scientific">Exserohilum turcicum (strain 28A)</name>
    <name type="common">Northern leaf blight fungus</name>
    <name type="synonym">Setosphaeria turcica</name>
    <dbReference type="NCBI Taxonomy" id="671987"/>
    <lineage>
        <taxon>Eukaryota</taxon>
        <taxon>Fungi</taxon>
        <taxon>Dikarya</taxon>
        <taxon>Ascomycota</taxon>
        <taxon>Pezizomycotina</taxon>
        <taxon>Dothideomycetes</taxon>
        <taxon>Pleosporomycetidae</taxon>
        <taxon>Pleosporales</taxon>
        <taxon>Pleosporineae</taxon>
        <taxon>Pleosporaceae</taxon>
        <taxon>Exserohilum</taxon>
    </lineage>
</organism>
<evidence type="ECO:0000256" key="1">
    <source>
        <dbReference type="SAM" id="MobiDB-lite"/>
    </source>
</evidence>
<evidence type="ECO:0000256" key="2">
    <source>
        <dbReference type="SAM" id="Phobius"/>
    </source>
</evidence>
<dbReference type="AlphaFoldDB" id="R0K177"/>
<dbReference type="RefSeq" id="XP_008025470.1">
    <property type="nucleotide sequence ID" value="XM_008027279.1"/>
</dbReference>
<feature type="transmembrane region" description="Helical" evidence="2">
    <location>
        <begin position="193"/>
        <end position="218"/>
    </location>
</feature>
<name>R0K177_EXST2</name>
<dbReference type="OrthoDB" id="3789992at2759"/>
<reference evidence="3 4" key="1">
    <citation type="journal article" date="2012" name="PLoS Pathog.">
        <title>Diverse lifestyles and strategies of plant pathogenesis encoded in the genomes of eighteen Dothideomycetes fungi.</title>
        <authorList>
            <person name="Ohm R.A."/>
            <person name="Feau N."/>
            <person name="Henrissat B."/>
            <person name="Schoch C.L."/>
            <person name="Horwitz B.A."/>
            <person name="Barry K.W."/>
            <person name="Condon B.J."/>
            <person name="Copeland A.C."/>
            <person name="Dhillon B."/>
            <person name="Glaser F."/>
            <person name="Hesse C.N."/>
            <person name="Kosti I."/>
            <person name="LaButti K."/>
            <person name="Lindquist E.A."/>
            <person name="Lucas S."/>
            <person name="Salamov A.A."/>
            <person name="Bradshaw R.E."/>
            <person name="Ciuffetti L."/>
            <person name="Hamelin R.C."/>
            <person name="Kema G.H.J."/>
            <person name="Lawrence C."/>
            <person name="Scott J.A."/>
            <person name="Spatafora J.W."/>
            <person name="Turgeon B.G."/>
            <person name="de Wit P.J.G.M."/>
            <person name="Zhong S."/>
            <person name="Goodwin S.B."/>
            <person name="Grigoriev I.V."/>
        </authorList>
    </citation>
    <scope>NUCLEOTIDE SEQUENCE [LARGE SCALE GENOMIC DNA]</scope>
    <source>
        <strain evidence="4">28A</strain>
    </source>
</reference>
<protein>
    <submittedName>
        <fullName evidence="3">Uncharacterized protein</fullName>
    </submittedName>
</protein>
<feature type="compositionally biased region" description="Pro residues" evidence="1">
    <location>
        <begin position="343"/>
        <end position="357"/>
    </location>
</feature>
<feature type="region of interest" description="Disordered" evidence="1">
    <location>
        <begin position="228"/>
        <end position="367"/>
    </location>
</feature>
<gene>
    <name evidence="3" type="ORF">SETTUDRAFT_163031</name>
</gene>
<sequence>MSAPPATITTAPLIRRAVTTIGYISTNEYDGTTFWDTITANDQGNIIATSDNLFQICDVSKPCTFFTCSSDWVVFATTSLFCGGSSSTCSYWELATDINDKNPLTNYWCDAKTSVGGIIYMKTPEAVSASTTRTGSSVSSATGTSKSSIAPVTVSFTSASVIASERVTSISSLGPGLDQTNGKNDSKGKSTPVGAIAGGVVGGVVVLGAIIFGVWFWLRRKKHNQTNNANITQPTQQTSLPPSQMQQQSPQQPPAGVQYYHEQKPVPQPQVQQVPPPAPAPALAPAQQPYGHYDPNAHSTYVQQSQGSYSMSPDQTTTSVTTAQHHQTHSYYAESGSISPVPQYSPSPSPAVPPVPPNMNELSSERM</sequence>
<dbReference type="STRING" id="671987.R0K177"/>
<accession>R0K177</accession>
<dbReference type="Gene3D" id="1.20.5.510">
    <property type="entry name" value="Single helix bin"/>
    <property type="match status" value="1"/>
</dbReference>
<dbReference type="EMBL" id="KB908592">
    <property type="protein sequence ID" value="EOA86913.1"/>
    <property type="molecule type" value="Genomic_DNA"/>
</dbReference>
<keyword evidence="2" id="KW-0812">Transmembrane</keyword>
<reference evidence="3 4" key="2">
    <citation type="journal article" date="2013" name="PLoS Genet.">
        <title>Comparative genome structure, secondary metabolite, and effector coding capacity across Cochliobolus pathogens.</title>
        <authorList>
            <person name="Condon B.J."/>
            <person name="Leng Y."/>
            <person name="Wu D."/>
            <person name="Bushley K.E."/>
            <person name="Ohm R.A."/>
            <person name="Otillar R."/>
            <person name="Martin J."/>
            <person name="Schackwitz W."/>
            <person name="Grimwood J."/>
            <person name="MohdZainudin N."/>
            <person name="Xue C."/>
            <person name="Wang R."/>
            <person name="Manning V.A."/>
            <person name="Dhillon B."/>
            <person name="Tu Z.J."/>
            <person name="Steffenson B.J."/>
            <person name="Salamov A."/>
            <person name="Sun H."/>
            <person name="Lowry S."/>
            <person name="LaButti K."/>
            <person name="Han J."/>
            <person name="Copeland A."/>
            <person name="Lindquist E."/>
            <person name="Barry K."/>
            <person name="Schmutz J."/>
            <person name="Baker S.E."/>
            <person name="Ciuffetti L.M."/>
            <person name="Grigoriev I.V."/>
            <person name="Zhong S."/>
            <person name="Turgeon B.G."/>
        </authorList>
    </citation>
    <scope>NUCLEOTIDE SEQUENCE [LARGE SCALE GENOMIC DNA]</scope>
    <source>
        <strain evidence="4">28A</strain>
    </source>
</reference>
<keyword evidence="4" id="KW-1185">Reference proteome</keyword>
<feature type="compositionally biased region" description="Low complexity" evidence="1">
    <location>
        <begin position="232"/>
        <end position="250"/>
    </location>
</feature>
<dbReference type="eggNOG" id="ENOG502SWJ6">
    <property type="taxonomic scope" value="Eukaryota"/>
</dbReference>
<evidence type="ECO:0000313" key="4">
    <source>
        <dbReference type="Proteomes" id="UP000016935"/>
    </source>
</evidence>
<dbReference type="Proteomes" id="UP000016935">
    <property type="component" value="Unassembled WGS sequence"/>
</dbReference>
<proteinExistence type="predicted"/>
<dbReference type="GeneID" id="19398629"/>
<evidence type="ECO:0000313" key="3">
    <source>
        <dbReference type="EMBL" id="EOA86913.1"/>
    </source>
</evidence>